<organism evidence="1 2">
    <name type="scientific">Cochliobolus sativus (strain ND90Pr / ATCC 201652)</name>
    <name type="common">Common root rot and spot blotch fungus</name>
    <name type="synonym">Bipolaris sorokiniana</name>
    <dbReference type="NCBI Taxonomy" id="665912"/>
    <lineage>
        <taxon>Eukaryota</taxon>
        <taxon>Fungi</taxon>
        <taxon>Dikarya</taxon>
        <taxon>Ascomycota</taxon>
        <taxon>Pezizomycotina</taxon>
        <taxon>Dothideomycetes</taxon>
        <taxon>Pleosporomycetidae</taxon>
        <taxon>Pleosporales</taxon>
        <taxon>Pleosporineae</taxon>
        <taxon>Pleosporaceae</taxon>
        <taxon>Bipolaris</taxon>
    </lineage>
</organism>
<dbReference type="GeneID" id="19136028"/>
<evidence type="ECO:0000313" key="2">
    <source>
        <dbReference type="Proteomes" id="UP000016934"/>
    </source>
</evidence>
<accession>M2SZN3</accession>
<keyword evidence="2" id="KW-1185">Reference proteome</keyword>
<dbReference type="AlphaFoldDB" id="M2SZN3"/>
<reference evidence="2" key="2">
    <citation type="journal article" date="2013" name="PLoS Genet.">
        <title>Comparative genome structure, secondary metabolite, and effector coding capacity across Cochliobolus pathogens.</title>
        <authorList>
            <person name="Condon B.J."/>
            <person name="Leng Y."/>
            <person name="Wu D."/>
            <person name="Bushley K.E."/>
            <person name="Ohm R.A."/>
            <person name="Otillar R."/>
            <person name="Martin J."/>
            <person name="Schackwitz W."/>
            <person name="Grimwood J."/>
            <person name="MohdZainudin N."/>
            <person name="Xue C."/>
            <person name="Wang R."/>
            <person name="Manning V.A."/>
            <person name="Dhillon B."/>
            <person name="Tu Z.J."/>
            <person name="Steffenson B.J."/>
            <person name="Salamov A."/>
            <person name="Sun H."/>
            <person name="Lowry S."/>
            <person name="LaButti K."/>
            <person name="Han J."/>
            <person name="Copeland A."/>
            <person name="Lindquist E."/>
            <person name="Barry K."/>
            <person name="Schmutz J."/>
            <person name="Baker S.E."/>
            <person name="Ciuffetti L.M."/>
            <person name="Grigoriev I.V."/>
            <person name="Zhong S."/>
            <person name="Turgeon B.G."/>
        </authorList>
    </citation>
    <scope>NUCLEOTIDE SEQUENCE [LARGE SCALE GENOMIC DNA]</scope>
    <source>
        <strain evidence="2">ND90Pr / ATCC 201652</strain>
    </source>
</reference>
<evidence type="ECO:0000313" key="1">
    <source>
        <dbReference type="EMBL" id="EMD67775.1"/>
    </source>
</evidence>
<dbReference type="RefSeq" id="XP_007697339.1">
    <property type="nucleotide sequence ID" value="XM_007699149.1"/>
</dbReference>
<reference evidence="1 2" key="1">
    <citation type="journal article" date="2012" name="PLoS Pathog.">
        <title>Diverse lifestyles and strategies of plant pathogenesis encoded in the genomes of eighteen Dothideomycetes fungi.</title>
        <authorList>
            <person name="Ohm R.A."/>
            <person name="Feau N."/>
            <person name="Henrissat B."/>
            <person name="Schoch C.L."/>
            <person name="Horwitz B.A."/>
            <person name="Barry K.W."/>
            <person name="Condon B.J."/>
            <person name="Copeland A.C."/>
            <person name="Dhillon B."/>
            <person name="Glaser F."/>
            <person name="Hesse C.N."/>
            <person name="Kosti I."/>
            <person name="LaButti K."/>
            <person name="Lindquist E.A."/>
            <person name="Lucas S."/>
            <person name="Salamov A.A."/>
            <person name="Bradshaw R.E."/>
            <person name="Ciuffetti L."/>
            <person name="Hamelin R.C."/>
            <person name="Kema G.H.J."/>
            <person name="Lawrence C."/>
            <person name="Scott J.A."/>
            <person name="Spatafora J.W."/>
            <person name="Turgeon B.G."/>
            <person name="de Wit P.J.G.M."/>
            <person name="Zhong S."/>
            <person name="Goodwin S.B."/>
            <person name="Grigoriev I.V."/>
        </authorList>
    </citation>
    <scope>NUCLEOTIDE SEQUENCE [LARGE SCALE GENOMIC DNA]</scope>
    <source>
        <strain evidence="2">ND90Pr / ATCC 201652</strain>
    </source>
</reference>
<dbReference type="EMBL" id="KB445639">
    <property type="protein sequence ID" value="EMD67775.1"/>
    <property type="molecule type" value="Genomic_DNA"/>
</dbReference>
<gene>
    <name evidence="1" type="ORF">COCSADRAFT_293147</name>
</gene>
<dbReference type="HOGENOM" id="CLU_1643541_0_0_1"/>
<dbReference type="KEGG" id="bsc:COCSADRAFT_293147"/>
<dbReference type="Proteomes" id="UP000016934">
    <property type="component" value="Unassembled WGS sequence"/>
</dbReference>
<sequence>MFLHGRCDLGPALFVSVERKRKCLAKKTLHCTHTPSWIKNGNEDVSTCLGLCKHGERCFRPDFVAGIYSSEGKALPYVQVHTHEGTHATCGSRRRFLSSDGFRTPRSNREECLSKRRAENKGGWRQGSRSGLSRASCVAVVPCSLAPGEKGEPCGVASHVC</sequence>
<proteinExistence type="predicted"/>
<name>M2SZN3_COCSN</name>
<protein>
    <submittedName>
        <fullName evidence="1">Uncharacterized protein</fullName>
    </submittedName>
</protein>